<comment type="caution">
    <text evidence="2">The sequence shown here is derived from an EMBL/GenBank/DDBJ whole genome shotgun (WGS) entry which is preliminary data.</text>
</comment>
<name>A0AAV7UVE2_PLEWA</name>
<evidence type="ECO:0000256" key="1">
    <source>
        <dbReference type="SAM" id="MobiDB-lite"/>
    </source>
</evidence>
<evidence type="ECO:0000313" key="2">
    <source>
        <dbReference type="EMBL" id="KAJ1191582.1"/>
    </source>
</evidence>
<dbReference type="AlphaFoldDB" id="A0AAV7UVE2"/>
<dbReference type="Proteomes" id="UP001066276">
    <property type="component" value="Chromosome 2_2"/>
</dbReference>
<evidence type="ECO:0000313" key="3">
    <source>
        <dbReference type="Proteomes" id="UP001066276"/>
    </source>
</evidence>
<accession>A0AAV7UVE2</accession>
<dbReference type="EMBL" id="JANPWB010000004">
    <property type="protein sequence ID" value="KAJ1191582.1"/>
    <property type="molecule type" value="Genomic_DNA"/>
</dbReference>
<sequence length="179" mass="20518">MRSPITTNMAEHDSKSTQSHAFQHHSKQETQVRITADFSKETNDRRKAFLSLIPRLRQLDVKYGLFNPARITKGRTSRDFYEPEDLRLFLDTLSPRVMDTTPMTQLSGQTVGARGTPPPIATLEVEPRHDNDLHLRGRDPERLASDHERDHILQVVAHHTQLSDRDKSRCSLKLFPAST</sequence>
<organism evidence="2 3">
    <name type="scientific">Pleurodeles waltl</name>
    <name type="common">Iberian ribbed newt</name>
    <dbReference type="NCBI Taxonomy" id="8319"/>
    <lineage>
        <taxon>Eukaryota</taxon>
        <taxon>Metazoa</taxon>
        <taxon>Chordata</taxon>
        <taxon>Craniata</taxon>
        <taxon>Vertebrata</taxon>
        <taxon>Euteleostomi</taxon>
        <taxon>Amphibia</taxon>
        <taxon>Batrachia</taxon>
        <taxon>Caudata</taxon>
        <taxon>Salamandroidea</taxon>
        <taxon>Salamandridae</taxon>
        <taxon>Pleurodelinae</taxon>
        <taxon>Pleurodeles</taxon>
    </lineage>
</organism>
<protein>
    <submittedName>
        <fullName evidence="2">Uncharacterized protein</fullName>
    </submittedName>
</protein>
<feature type="region of interest" description="Disordered" evidence="1">
    <location>
        <begin position="1"/>
        <end position="31"/>
    </location>
</feature>
<keyword evidence="3" id="KW-1185">Reference proteome</keyword>
<gene>
    <name evidence="2" type="ORF">NDU88_000898</name>
</gene>
<reference evidence="2" key="1">
    <citation type="journal article" date="2022" name="bioRxiv">
        <title>Sequencing and chromosome-scale assembly of the giantPleurodeles waltlgenome.</title>
        <authorList>
            <person name="Brown T."/>
            <person name="Elewa A."/>
            <person name="Iarovenko S."/>
            <person name="Subramanian E."/>
            <person name="Araus A.J."/>
            <person name="Petzold A."/>
            <person name="Susuki M."/>
            <person name="Suzuki K.-i.T."/>
            <person name="Hayashi T."/>
            <person name="Toyoda A."/>
            <person name="Oliveira C."/>
            <person name="Osipova E."/>
            <person name="Leigh N.D."/>
            <person name="Simon A."/>
            <person name="Yun M.H."/>
        </authorList>
    </citation>
    <scope>NUCLEOTIDE SEQUENCE</scope>
    <source>
        <strain evidence="2">20211129_DDA</strain>
        <tissue evidence="2">Liver</tissue>
    </source>
</reference>
<dbReference type="Gene3D" id="3.30.250.20">
    <property type="entry name" value="L1 transposable element, C-terminal domain"/>
    <property type="match status" value="1"/>
</dbReference>
<dbReference type="InterPro" id="IPR042566">
    <property type="entry name" value="L1_C"/>
</dbReference>
<proteinExistence type="predicted"/>